<comment type="function">
    <text evidence="8">Catalyzes the ATP-dependent phosphorylation of fructose-l-phosphate to fructose-l,6-bisphosphate.</text>
</comment>
<dbReference type="PIRSF" id="PIRSF000535">
    <property type="entry name" value="1PFK/6PFK/LacC"/>
    <property type="match status" value="1"/>
</dbReference>
<evidence type="ECO:0000256" key="5">
    <source>
        <dbReference type="ARBA" id="ARBA00022840"/>
    </source>
</evidence>
<comment type="catalytic activity">
    <reaction evidence="7">
        <text>D-tagatofuranose 6-phosphate + ATP = D-tagatofuranose 1,6-bisphosphate + ADP + H(+)</text>
        <dbReference type="Rhea" id="RHEA:12420"/>
        <dbReference type="ChEBI" id="CHEBI:15378"/>
        <dbReference type="ChEBI" id="CHEBI:30616"/>
        <dbReference type="ChEBI" id="CHEBI:58694"/>
        <dbReference type="ChEBI" id="CHEBI:58695"/>
        <dbReference type="ChEBI" id="CHEBI:456216"/>
        <dbReference type="EC" id="2.7.1.144"/>
    </reaction>
</comment>
<evidence type="ECO:0000256" key="3">
    <source>
        <dbReference type="ARBA" id="ARBA00022741"/>
    </source>
</evidence>
<dbReference type="Proteomes" id="UP001597267">
    <property type="component" value="Unassembled WGS sequence"/>
</dbReference>
<comment type="catalytic activity">
    <reaction evidence="6 8">
        <text>beta-D-fructose 1-phosphate + ATP = beta-D-fructose 1,6-bisphosphate + ADP + H(+)</text>
        <dbReference type="Rhea" id="RHEA:14213"/>
        <dbReference type="ChEBI" id="CHEBI:15378"/>
        <dbReference type="ChEBI" id="CHEBI:30616"/>
        <dbReference type="ChEBI" id="CHEBI:32966"/>
        <dbReference type="ChEBI" id="CHEBI:138881"/>
        <dbReference type="ChEBI" id="CHEBI:456216"/>
        <dbReference type="EC" id="2.7.1.56"/>
    </reaction>
</comment>
<keyword evidence="7" id="KW-0423">Lactose metabolism</keyword>
<dbReference type="EMBL" id="JBHTOP010000013">
    <property type="protein sequence ID" value="MFD1671570.1"/>
    <property type="molecule type" value="Genomic_DNA"/>
</dbReference>
<comment type="caution">
    <text evidence="10">The sequence shown here is derived from an EMBL/GenBank/DDBJ whole genome shotgun (WGS) entry which is preliminary data.</text>
</comment>
<evidence type="ECO:0000256" key="6">
    <source>
        <dbReference type="ARBA" id="ARBA00047745"/>
    </source>
</evidence>
<keyword evidence="4 8" id="KW-0418">Kinase</keyword>
<evidence type="ECO:0000256" key="7">
    <source>
        <dbReference type="PIRNR" id="PIRNR000535"/>
    </source>
</evidence>
<dbReference type="InterPro" id="IPR022463">
    <property type="entry name" value="1-PFruKinase"/>
</dbReference>
<evidence type="ECO:0000256" key="2">
    <source>
        <dbReference type="ARBA" id="ARBA00022679"/>
    </source>
</evidence>
<accession>A0ABW4J801</accession>
<dbReference type="RefSeq" id="WP_125715627.1">
    <property type="nucleotide sequence ID" value="NZ_JBHTOP010000013.1"/>
</dbReference>
<sequence length="306" mass="32423">MIYTITANPSIDYVVTADTLTLGTINRLNTSVSLPGGKGINVSRILDQLDLETTALGFVGGYTGAFIKSTLQADHLTTNFTEVAEDTRINIKINADQETEINGQGPKVTSAEVETFKTTLETVLKPGDVVVMSGSLPPNLPETFYKDLIPLIKAKNADFVIDTTGQALLDTLSAQPLVVKPNHHELAELFQTELHSLSEIAAYGRKLLDLGAKNVLISMAGDGALLITKAKTYYSKAPVGTVVNSVGAGDSMIAGFTGTMATTNDPQNSFKIGLACGSATAFTKDLATKAQIDALLPQIVITEFKA</sequence>
<protein>
    <recommendedName>
        <fullName evidence="7">Tagatose-6-phosphate kinase</fullName>
        <ecNumber evidence="7">2.7.1.144</ecNumber>
    </recommendedName>
</protein>
<dbReference type="PROSITE" id="PS00584">
    <property type="entry name" value="PFKB_KINASES_2"/>
    <property type="match status" value="1"/>
</dbReference>
<comment type="similarity">
    <text evidence="1">Belongs to the carbohydrate kinase pfkB family.</text>
</comment>
<dbReference type="InterPro" id="IPR029056">
    <property type="entry name" value="Ribokinase-like"/>
</dbReference>
<dbReference type="GO" id="GO:0008662">
    <property type="term" value="F:1-phosphofructokinase activity"/>
    <property type="evidence" value="ECO:0007669"/>
    <property type="project" value="UniProtKB-EC"/>
</dbReference>
<dbReference type="SUPFAM" id="SSF53613">
    <property type="entry name" value="Ribokinase-like"/>
    <property type="match status" value="1"/>
</dbReference>
<comment type="similarity">
    <text evidence="7">Belongs to the carbohydrate kinase PfkB family. LacC subfamily.</text>
</comment>
<gene>
    <name evidence="10" type="primary">pfkB</name>
    <name evidence="10" type="ORF">ACFQ5M_05645</name>
</gene>
<dbReference type="PANTHER" id="PTHR46566">
    <property type="entry name" value="1-PHOSPHOFRUCTOKINASE-RELATED"/>
    <property type="match status" value="1"/>
</dbReference>
<keyword evidence="2 7" id="KW-0808">Transferase</keyword>
<comment type="pathway">
    <text evidence="7">Carbohydrate metabolism; D-tagatose 6-phosphate degradation; D-glyceraldehyde 3-phosphate and glycerone phosphate from D-tagatose 6-phosphate: step 1/2.</text>
</comment>
<dbReference type="InterPro" id="IPR002173">
    <property type="entry name" value="Carboh/pur_kinase_PfkB_CS"/>
</dbReference>
<proteinExistence type="inferred from homology"/>
<evidence type="ECO:0000313" key="10">
    <source>
        <dbReference type="EMBL" id="MFD1671570.1"/>
    </source>
</evidence>
<keyword evidence="11" id="KW-1185">Reference proteome</keyword>
<dbReference type="Pfam" id="PF00294">
    <property type="entry name" value="PfkB"/>
    <property type="match status" value="1"/>
</dbReference>
<feature type="domain" description="Carbohydrate kinase PfkB" evidence="9">
    <location>
        <begin position="11"/>
        <end position="285"/>
    </location>
</feature>
<name>A0ABW4J801_9LACO</name>
<dbReference type="InterPro" id="IPR011611">
    <property type="entry name" value="PfkB_dom"/>
</dbReference>
<evidence type="ECO:0000256" key="1">
    <source>
        <dbReference type="ARBA" id="ARBA00005380"/>
    </source>
</evidence>
<evidence type="ECO:0000256" key="4">
    <source>
        <dbReference type="ARBA" id="ARBA00022777"/>
    </source>
</evidence>
<dbReference type="InterPro" id="IPR017583">
    <property type="entry name" value="Tagatose/fructose_Pkinase"/>
</dbReference>
<keyword evidence="3 7" id="KW-0547">Nucleotide-binding</keyword>
<reference evidence="11" key="1">
    <citation type="journal article" date="2019" name="Int. J. Syst. Evol. Microbiol.">
        <title>The Global Catalogue of Microorganisms (GCM) 10K type strain sequencing project: providing services to taxonomists for standard genome sequencing and annotation.</title>
        <authorList>
            <consortium name="The Broad Institute Genomics Platform"/>
            <consortium name="The Broad Institute Genome Sequencing Center for Infectious Disease"/>
            <person name="Wu L."/>
            <person name="Ma J."/>
        </authorList>
    </citation>
    <scope>NUCLEOTIDE SEQUENCE [LARGE SCALE GENOMIC DNA]</scope>
    <source>
        <strain evidence="11">CCM 8896</strain>
    </source>
</reference>
<evidence type="ECO:0000259" key="9">
    <source>
        <dbReference type="Pfam" id="PF00294"/>
    </source>
</evidence>
<dbReference type="CDD" id="cd01164">
    <property type="entry name" value="FruK_PfkB_like"/>
    <property type="match status" value="1"/>
</dbReference>
<dbReference type="EC" id="2.7.1.144" evidence="7"/>
<dbReference type="NCBIfam" id="TIGR03168">
    <property type="entry name" value="1-PFK"/>
    <property type="match status" value="1"/>
</dbReference>
<dbReference type="NCBIfam" id="TIGR03828">
    <property type="entry name" value="pfkB"/>
    <property type="match status" value="1"/>
</dbReference>
<evidence type="ECO:0000256" key="8">
    <source>
        <dbReference type="RuleBase" id="RU369061"/>
    </source>
</evidence>
<evidence type="ECO:0000313" key="11">
    <source>
        <dbReference type="Proteomes" id="UP001597267"/>
    </source>
</evidence>
<keyword evidence="5 7" id="KW-0067">ATP-binding</keyword>
<dbReference type="Gene3D" id="3.40.1190.20">
    <property type="match status" value="1"/>
</dbReference>
<dbReference type="PANTHER" id="PTHR46566:SF1">
    <property type="entry name" value="1-PHOSPHOFRUCTOKINASE"/>
    <property type="match status" value="1"/>
</dbReference>
<organism evidence="10 11">
    <name type="scientific">Agrilactobacillus yilanensis</name>
    <dbReference type="NCBI Taxonomy" id="2485997"/>
    <lineage>
        <taxon>Bacteria</taxon>
        <taxon>Bacillati</taxon>
        <taxon>Bacillota</taxon>
        <taxon>Bacilli</taxon>
        <taxon>Lactobacillales</taxon>
        <taxon>Lactobacillaceae</taxon>
        <taxon>Agrilactobacillus</taxon>
    </lineage>
</organism>